<comment type="caution">
    <text evidence="3">The sequence shown here is derived from an EMBL/GenBank/DDBJ whole genome shotgun (WGS) entry which is preliminary data.</text>
</comment>
<feature type="domain" description="DUF4189" evidence="2">
    <location>
        <begin position="40"/>
        <end position="117"/>
    </location>
</feature>
<dbReference type="AlphaFoldDB" id="A0A4R5WB40"/>
<dbReference type="Pfam" id="PF13827">
    <property type="entry name" value="DUF4189"/>
    <property type="match status" value="1"/>
</dbReference>
<protein>
    <submittedName>
        <fullName evidence="3">DUF4189 domain-containing protein</fullName>
    </submittedName>
</protein>
<accession>A0A4R5WB40</accession>
<dbReference type="Proteomes" id="UP001229081">
    <property type="component" value="Unassembled WGS sequence"/>
</dbReference>
<feature type="chain" id="PRO_5043195076" evidence="1">
    <location>
        <begin position="26"/>
        <end position="130"/>
    </location>
</feature>
<sequence>MNGNRFFSVAAVGTAIAALFGGAVAGSPDAHAGVAAGGLYTVIAYSPITGYTGWANNASTMEEATHIALGNCQPHGSGCQVTSWAHNGCAALALGSGRWGGAWGANAGAAQANALAMVRAGRIVELHCTG</sequence>
<proteinExistence type="predicted"/>
<dbReference type="EMBL" id="JAUFSA010000001">
    <property type="protein sequence ID" value="MDP7737017.1"/>
    <property type="molecule type" value="Genomic_DNA"/>
</dbReference>
<reference evidence="3" key="1">
    <citation type="submission" date="2023-06" db="EMBL/GenBank/DDBJ databases">
        <title>Identification of two novel mycobacterium reveal diversities and complexities of Mycobacterium gordonae clade.</title>
        <authorList>
            <person name="Matsumoto Y."/>
            <person name="Nakamura S."/>
            <person name="Motooka D."/>
            <person name="Fukushima K."/>
        </authorList>
    </citation>
    <scope>NUCLEOTIDE SEQUENCE</scope>
    <source>
        <strain evidence="3">TY812</strain>
    </source>
</reference>
<evidence type="ECO:0000313" key="3">
    <source>
        <dbReference type="EMBL" id="MDP7737017.1"/>
    </source>
</evidence>
<name>A0A4R5WB40_9MYCO</name>
<gene>
    <name evidence="3" type="ORF">QXL92_19935</name>
</gene>
<evidence type="ECO:0000313" key="4">
    <source>
        <dbReference type="Proteomes" id="UP001229081"/>
    </source>
</evidence>
<evidence type="ECO:0000256" key="1">
    <source>
        <dbReference type="SAM" id="SignalP"/>
    </source>
</evidence>
<dbReference type="RefSeq" id="WP_065044635.1">
    <property type="nucleotide sequence ID" value="NZ_JAUFSA010000001.1"/>
</dbReference>
<keyword evidence="1" id="KW-0732">Signal</keyword>
<feature type="signal peptide" evidence="1">
    <location>
        <begin position="1"/>
        <end position="25"/>
    </location>
</feature>
<dbReference type="InterPro" id="IPR025240">
    <property type="entry name" value="DUF4189"/>
</dbReference>
<evidence type="ECO:0000259" key="2">
    <source>
        <dbReference type="Pfam" id="PF13827"/>
    </source>
</evidence>
<organism evidence="3 4">
    <name type="scientific">Mycobacterium paragordonae</name>
    <dbReference type="NCBI Taxonomy" id="1389713"/>
    <lineage>
        <taxon>Bacteria</taxon>
        <taxon>Bacillati</taxon>
        <taxon>Actinomycetota</taxon>
        <taxon>Actinomycetes</taxon>
        <taxon>Mycobacteriales</taxon>
        <taxon>Mycobacteriaceae</taxon>
        <taxon>Mycobacterium</taxon>
    </lineage>
</organism>